<dbReference type="InterPro" id="IPR035906">
    <property type="entry name" value="MetI-like_sf"/>
</dbReference>
<evidence type="ECO:0000256" key="2">
    <source>
        <dbReference type="ARBA" id="ARBA00022448"/>
    </source>
</evidence>
<dbReference type="RefSeq" id="WP_028529598.1">
    <property type="nucleotide sequence ID" value="NZ_CABLBR010000028.1"/>
</dbReference>
<comment type="subcellular location">
    <subcellularLocation>
        <location evidence="1 7">Cell membrane</location>
        <topology evidence="1 7">Multi-pass membrane protein</topology>
    </subcellularLocation>
</comment>
<dbReference type="InterPro" id="IPR000515">
    <property type="entry name" value="MetI-like"/>
</dbReference>
<feature type="transmembrane region" description="Helical" evidence="7">
    <location>
        <begin position="86"/>
        <end position="105"/>
    </location>
</feature>
<dbReference type="PANTHER" id="PTHR30614">
    <property type="entry name" value="MEMBRANE COMPONENT OF AMINO ACID ABC TRANSPORTER"/>
    <property type="match status" value="1"/>
</dbReference>
<comment type="similarity">
    <text evidence="7">Belongs to the binding-protein-dependent transport system permease family.</text>
</comment>
<feature type="transmembrane region" description="Helical" evidence="7">
    <location>
        <begin position="12"/>
        <end position="41"/>
    </location>
</feature>
<dbReference type="Pfam" id="PF00528">
    <property type="entry name" value="BPD_transp_1"/>
    <property type="match status" value="1"/>
</dbReference>
<evidence type="ECO:0000256" key="5">
    <source>
        <dbReference type="ARBA" id="ARBA00022989"/>
    </source>
</evidence>
<keyword evidence="6 7" id="KW-0472">Membrane</keyword>
<keyword evidence="3" id="KW-1003">Cell membrane</keyword>
<accession>A0ABY5VLC0</accession>
<dbReference type="NCBIfam" id="TIGR01726">
    <property type="entry name" value="HEQRo_perm_3TM"/>
    <property type="match status" value="1"/>
</dbReference>
<dbReference type="InterPro" id="IPR010065">
    <property type="entry name" value="AA_ABC_transptr_permease_3TM"/>
</dbReference>
<dbReference type="Proteomes" id="UP001060164">
    <property type="component" value="Chromosome"/>
</dbReference>
<evidence type="ECO:0000313" key="9">
    <source>
        <dbReference type="EMBL" id="UWP61389.1"/>
    </source>
</evidence>
<keyword evidence="5 7" id="KW-1133">Transmembrane helix</keyword>
<evidence type="ECO:0000256" key="7">
    <source>
        <dbReference type="RuleBase" id="RU363032"/>
    </source>
</evidence>
<evidence type="ECO:0000256" key="3">
    <source>
        <dbReference type="ARBA" id="ARBA00022475"/>
    </source>
</evidence>
<evidence type="ECO:0000256" key="1">
    <source>
        <dbReference type="ARBA" id="ARBA00004651"/>
    </source>
</evidence>
<dbReference type="CDD" id="cd06261">
    <property type="entry name" value="TM_PBP2"/>
    <property type="match status" value="1"/>
</dbReference>
<dbReference type="InterPro" id="IPR043429">
    <property type="entry name" value="ArtM/GltK/GlnP/TcyL/YhdX-like"/>
</dbReference>
<keyword evidence="2 7" id="KW-0813">Transport</keyword>
<keyword evidence="10" id="KW-1185">Reference proteome</keyword>
<dbReference type="SUPFAM" id="SSF161098">
    <property type="entry name" value="MetI-like"/>
    <property type="match status" value="1"/>
</dbReference>
<proteinExistence type="inferred from homology"/>
<organism evidence="9 10">
    <name type="scientific">Ruminococcus gauvreauii</name>
    <dbReference type="NCBI Taxonomy" id="438033"/>
    <lineage>
        <taxon>Bacteria</taxon>
        <taxon>Bacillati</taxon>
        <taxon>Bacillota</taxon>
        <taxon>Clostridia</taxon>
        <taxon>Eubacteriales</taxon>
        <taxon>Oscillospiraceae</taxon>
        <taxon>Ruminococcus</taxon>
    </lineage>
</organism>
<sequence>MESVFTRGNVLYLLQGLFTTLFVAVISICLSIIFGTVFALLRTYGNRMFRAVSSIYIEIFRNTPHLLWVFAIRFLIRIPEPFDAPVYSGILSFTLFTTAGMAEIIRGGLNSIPSGQFEGAYSQGFNFPQTLRLIILPQCYRSIIPAMLSQVITVIKDTSFLAQVAIQEFFNNSKWIMSAQADSSVDQTLRVFVIFGFVALVYFIINFVLSYIVRSQKKNRLEIRY</sequence>
<keyword evidence="4 7" id="KW-0812">Transmembrane</keyword>
<dbReference type="PROSITE" id="PS50928">
    <property type="entry name" value="ABC_TM1"/>
    <property type="match status" value="1"/>
</dbReference>
<evidence type="ECO:0000313" key="10">
    <source>
        <dbReference type="Proteomes" id="UP001060164"/>
    </source>
</evidence>
<reference evidence="9" key="1">
    <citation type="journal article" date="2022" name="Cell">
        <title>Design, construction, and in vivo augmentation of a complex gut microbiome.</title>
        <authorList>
            <person name="Cheng A.G."/>
            <person name="Ho P.Y."/>
            <person name="Aranda-Diaz A."/>
            <person name="Jain S."/>
            <person name="Yu F.B."/>
            <person name="Meng X."/>
            <person name="Wang M."/>
            <person name="Iakiviak M."/>
            <person name="Nagashima K."/>
            <person name="Zhao A."/>
            <person name="Murugkar P."/>
            <person name="Patil A."/>
            <person name="Atabakhsh K."/>
            <person name="Weakley A."/>
            <person name="Yan J."/>
            <person name="Brumbaugh A.R."/>
            <person name="Higginbottom S."/>
            <person name="Dimas A."/>
            <person name="Shiver A.L."/>
            <person name="Deutschbauer A."/>
            <person name="Neff N."/>
            <person name="Sonnenburg J.L."/>
            <person name="Huang K.C."/>
            <person name="Fischbach M.A."/>
        </authorList>
    </citation>
    <scope>NUCLEOTIDE SEQUENCE</scope>
    <source>
        <strain evidence="9">DSM 19829</strain>
    </source>
</reference>
<protein>
    <submittedName>
        <fullName evidence="9">Amino acid ABC transporter permease</fullName>
    </submittedName>
</protein>
<feature type="transmembrane region" description="Helical" evidence="7">
    <location>
        <begin position="191"/>
        <end position="213"/>
    </location>
</feature>
<dbReference type="Gene3D" id="1.10.3720.10">
    <property type="entry name" value="MetI-like"/>
    <property type="match status" value="1"/>
</dbReference>
<feature type="domain" description="ABC transmembrane type-1" evidence="8">
    <location>
        <begin position="17"/>
        <end position="213"/>
    </location>
</feature>
<gene>
    <name evidence="9" type="ORF">NQ502_08595</name>
</gene>
<evidence type="ECO:0000256" key="4">
    <source>
        <dbReference type="ARBA" id="ARBA00022692"/>
    </source>
</evidence>
<name>A0ABY5VLC0_9FIRM</name>
<evidence type="ECO:0000259" key="8">
    <source>
        <dbReference type="PROSITE" id="PS50928"/>
    </source>
</evidence>
<dbReference type="PANTHER" id="PTHR30614:SF41">
    <property type="entry name" value="INNER MEMBRANE AMINO-ACID ABC TRANSPORTER PERMEASE PROTEIN YHDY"/>
    <property type="match status" value="1"/>
</dbReference>
<evidence type="ECO:0000256" key="6">
    <source>
        <dbReference type="ARBA" id="ARBA00023136"/>
    </source>
</evidence>
<dbReference type="EMBL" id="CP102290">
    <property type="protein sequence ID" value="UWP61389.1"/>
    <property type="molecule type" value="Genomic_DNA"/>
</dbReference>